<keyword evidence="4 5" id="KW-0472">Membrane</keyword>
<feature type="transmembrane region" description="Helical" evidence="5">
    <location>
        <begin position="154"/>
        <end position="178"/>
    </location>
</feature>
<feature type="transmembrane region" description="Helical" evidence="5">
    <location>
        <begin position="190"/>
        <end position="215"/>
    </location>
</feature>
<dbReference type="InterPro" id="IPR001750">
    <property type="entry name" value="ND/Mrp_TM"/>
</dbReference>
<feature type="transmembrane region" description="Helical" evidence="5">
    <location>
        <begin position="235"/>
        <end position="251"/>
    </location>
</feature>
<accession>A0A383AAJ1</accession>
<reference evidence="7" key="1">
    <citation type="submission" date="2018-05" db="EMBL/GenBank/DDBJ databases">
        <authorList>
            <person name="Lanie J.A."/>
            <person name="Ng W.-L."/>
            <person name="Kazmierczak K.M."/>
            <person name="Andrzejewski T.M."/>
            <person name="Davidsen T.M."/>
            <person name="Wayne K.J."/>
            <person name="Tettelin H."/>
            <person name="Glass J.I."/>
            <person name="Rusch D."/>
            <person name="Podicherti R."/>
            <person name="Tsui H.-C.T."/>
            <person name="Winkler M.E."/>
        </authorList>
    </citation>
    <scope>NUCLEOTIDE SEQUENCE</scope>
</reference>
<organism evidence="7">
    <name type="scientific">marine metagenome</name>
    <dbReference type="NCBI Taxonomy" id="408172"/>
    <lineage>
        <taxon>unclassified sequences</taxon>
        <taxon>metagenomes</taxon>
        <taxon>ecological metagenomes</taxon>
    </lineage>
</organism>
<proteinExistence type="predicted"/>
<evidence type="ECO:0000256" key="5">
    <source>
        <dbReference type="SAM" id="Phobius"/>
    </source>
</evidence>
<dbReference type="Pfam" id="PF00361">
    <property type="entry name" value="Proton_antipo_M"/>
    <property type="match status" value="1"/>
</dbReference>
<keyword evidence="2 5" id="KW-0812">Transmembrane</keyword>
<dbReference type="EMBL" id="UINC01190468">
    <property type="protein sequence ID" value="SVE04643.1"/>
    <property type="molecule type" value="Genomic_DNA"/>
</dbReference>
<feature type="transmembrane region" description="Helical" evidence="5">
    <location>
        <begin position="80"/>
        <end position="98"/>
    </location>
</feature>
<evidence type="ECO:0000256" key="3">
    <source>
        <dbReference type="ARBA" id="ARBA00022989"/>
    </source>
</evidence>
<sequence length="252" mass="26754">FFLYGIALTYGATGSTNVTVIEASVTSGAATPGLLVVAIALLAIGFSFKVSAVPFHMWAPDVYEGAPAPVTAFMSSAVKAAAFVAFLRVFVVAFDAAYDDWLTILWWLAAITMVVANLIALGQTNVKRMLAYSSIAHGGYLLVAVTAANENAAAGMLFYLLVYTVMNIGAFAIVIGVAHQAEERLYLDDYTGFGWANPTLGVFLTIFLLSLAGFPGTGGFMGKIYLLQGAADSELWVLMSILVLSTVASYYY</sequence>
<comment type="subcellular location">
    <subcellularLocation>
        <location evidence="1">Membrane</location>
        <topology evidence="1">Multi-pass membrane protein</topology>
    </subcellularLocation>
</comment>
<evidence type="ECO:0000256" key="4">
    <source>
        <dbReference type="ARBA" id="ARBA00023136"/>
    </source>
</evidence>
<dbReference type="PANTHER" id="PTHR22773">
    <property type="entry name" value="NADH DEHYDROGENASE"/>
    <property type="match status" value="1"/>
</dbReference>
<evidence type="ECO:0000313" key="7">
    <source>
        <dbReference type="EMBL" id="SVE04643.1"/>
    </source>
</evidence>
<feature type="non-terminal residue" evidence="7">
    <location>
        <position position="1"/>
    </location>
</feature>
<evidence type="ECO:0000256" key="1">
    <source>
        <dbReference type="ARBA" id="ARBA00004141"/>
    </source>
</evidence>
<feature type="non-terminal residue" evidence="7">
    <location>
        <position position="252"/>
    </location>
</feature>
<feature type="domain" description="NADH:quinone oxidoreductase/Mrp antiporter transmembrane" evidence="6">
    <location>
        <begin position="1"/>
        <end position="247"/>
    </location>
</feature>
<evidence type="ECO:0000256" key="2">
    <source>
        <dbReference type="ARBA" id="ARBA00022692"/>
    </source>
</evidence>
<dbReference type="GO" id="GO:0016020">
    <property type="term" value="C:membrane"/>
    <property type="evidence" value="ECO:0007669"/>
    <property type="project" value="UniProtKB-SubCell"/>
</dbReference>
<dbReference type="AlphaFoldDB" id="A0A383AAJ1"/>
<evidence type="ECO:0000259" key="6">
    <source>
        <dbReference type="Pfam" id="PF00361"/>
    </source>
</evidence>
<keyword evidence="3 5" id="KW-1133">Transmembrane helix</keyword>
<name>A0A383AAJ1_9ZZZZ</name>
<protein>
    <recommendedName>
        <fullName evidence="6">NADH:quinone oxidoreductase/Mrp antiporter transmembrane domain-containing protein</fullName>
    </recommendedName>
</protein>
<gene>
    <name evidence="7" type="ORF">METZ01_LOCUS457497</name>
</gene>
<feature type="transmembrane region" description="Helical" evidence="5">
    <location>
        <begin position="104"/>
        <end position="122"/>
    </location>
</feature>
<feature type="transmembrane region" description="Helical" evidence="5">
    <location>
        <begin position="34"/>
        <end position="59"/>
    </location>
</feature>